<keyword evidence="1" id="KW-0472">Membrane</keyword>
<name>A0A922EG28_CARIL</name>
<evidence type="ECO:0000313" key="3">
    <source>
        <dbReference type="Proteomes" id="UP000811246"/>
    </source>
</evidence>
<comment type="caution">
    <text evidence="2">The sequence shown here is derived from an EMBL/GenBank/DDBJ whole genome shotgun (WGS) entry which is preliminary data.</text>
</comment>
<reference evidence="2" key="1">
    <citation type="submission" date="2021-01" db="EMBL/GenBank/DDBJ databases">
        <authorList>
            <person name="Lovell J.T."/>
            <person name="Bentley N."/>
            <person name="Bhattarai G."/>
            <person name="Jenkins J.W."/>
            <person name="Sreedasyam A."/>
            <person name="Alarcon Y."/>
            <person name="Bock C."/>
            <person name="Boston L."/>
            <person name="Carlson J."/>
            <person name="Cervantes K."/>
            <person name="Clermont K."/>
            <person name="Krom N."/>
            <person name="Kubenka K."/>
            <person name="Mamidi S."/>
            <person name="Mattison C."/>
            <person name="Monteros M."/>
            <person name="Pisani C."/>
            <person name="Plott C."/>
            <person name="Rajasekar S."/>
            <person name="Rhein H.S."/>
            <person name="Rohla C."/>
            <person name="Song M."/>
            <person name="Hilaire R.S."/>
            <person name="Shu S."/>
            <person name="Wells L."/>
            <person name="Wang X."/>
            <person name="Webber J."/>
            <person name="Heerema R.J."/>
            <person name="Klein P."/>
            <person name="Conner P."/>
            <person name="Grauke L."/>
            <person name="Grimwood J."/>
            <person name="Schmutz J."/>
            <person name="Randall J.J."/>
        </authorList>
    </citation>
    <scope>NUCLEOTIDE SEQUENCE</scope>
    <source>
        <tissue evidence="2">Leaf</tissue>
    </source>
</reference>
<dbReference type="AlphaFoldDB" id="A0A922EG28"/>
<sequence length="194" mass="22297">MVFLSCEKQVNTSFYWNNSTYCFNTEVYSSTSSSSSHDMHRYVKYLDRLPYPGQVEESCRIEQISLISREGRQYIQKLLPAKRFATNCYAVLSLIGYMFLVNATDPTIATSMMRIKFNAIIDSSKDCRTYTMHSKFQIHDGRTLRNSYVMPSHLSAGGVIGSILVVLCLFWVVLVEEEELSTKEMVRKLTTNTM</sequence>
<evidence type="ECO:0000313" key="2">
    <source>
        <dbReference type="EMBL" id="KAG6701102.1"/>
    </source>
</evidence>
<organism evidence="2 3">
    <name type="scientific">Carya illinoinensis</name>
    <name type="common">Pecan</name>
    <dbReference type="NCBI Taxonomy" id="32201"/>
    <lineage>
        <taxon>Eukaryota</taxon>
        <taxon>Viridiplantae</taxon>
        <taxon>Streptophyta</taxon>
        <taxon>Embryophyta</taxon>
        <taxon>Tracheophyta</taxon>
        <taxon>Spermatophyta</taxon>
        <taxon>Magnoliopsida</taxon>
        <taxon>eudicotyledons</taxon>
        <taxon>Gunneridae</taxon>
        <taxon>Pentapetalae</taxon>
        <taxon>rosids</taxon>
        <taxon>fabids</taxon>
        <taxon>Fagales</taxon>
        <taxon>Juglandaceae</taxon>
        <taxon>Carya</taxon>
    </lineage>
</organism>
<evidence type="ECO:0000256" key="1">
    <source>
        <dbReference type="SAM" id="Phobius"/>
    </source>
</evidence>
<feature type="transmembrane region" description="Helical" evidence="1">
    <location>
        <begin position="154"/>
        <end position="175"/>
    </location>
</feature>
<keyword evidence="1" id="KW-0812">Transmembrane</keyword>
<proteinExistence type="predicted"/>
<dbReference type="EMBL" id="CM031832">
    <property type="protein sequence ID" value="KAG6701102.1"/>
    <property type="molecule type" value="Genomic_DNA"/>
</dbReference>
<dbReference type="Proteomes" id="UP000811246">
    <property type="component" value="Chromosome 8"/>
</dbReference>
<protein>
    <submittedName>
        <fullName evidence="2">Uncharacterized protein</fullName>
    </submittedName>
</protein>
<accession>A0A922EG28</accession>
<keyword evidence="1" id="KW-1133">Transmembrane helix</keyword>
<gene>
    <name evidence="2" type="ORF">I3842_08G148200</name>
</gene>
<feature type="transmembrane region" description="Helical" evidence="1">
    <location>
        <begin position="84"/>
        <end position="103"/>
    </location>
</feature>